<name>A0A0J8B030_BETVV</name>
<organism evidence="8 9">
    <name type="scientific">Beta vulgaris subsp. vulgaris</name>
    <name type="common">Beet</name>
    <dbReference type="NCBI Taxonomy" id="3555"/>
    <lineage>
        <taxon>Eukaryota</taxon>
        <taxon>Viridiplantae</taxon>
        <taxon>Streptophyta</taxon>
        <taxon>Embryophyta</taxon>
        <taxon>Tracheophyta</taxon>
        <taxon>Spermatophyta</taxon>
        <taxon>Magnoliopsida</taxon>
        <taxon>eudicotyledons</taxon>
        <taxon>Gunneridae</taxon>
        <taxon>Pentapetalae</taxon>
        <taxon>Caryophyllales</taxon>
        <taxon>Chenopodiaceae</taxon>
        <taxon>Betoideae</taxon>
        <taxon>Beta</taxon>
    </lineage>
</organism>
<evidence type="ECO:0000259" key="7">
    <source>
        <dbReference type="Pfam" id="PF23381"/>
    </source>
</evidence>
<dbReference type="EMBL" id="KQ094235">
    <property type="protein sequence ID" value="KMS94331.1"/>
    <property type="molecule type" value="Genomic_DNA"/>
</dbReference>
<dbReference type="AlphaFoldDB" id="A0A0J8B030"/>
<dbReference type="InterPro" id="IPR015943">
    <property type="entry name" value="WD40/YVTN_repeat-like_dom_sf"/>
</dbReference>
<dbReference type="SMART" id="SM00320">
    <property type="entry name" value="WD40"/>
    <property type="match status" value="2"/>
</dbReference>
<dbReference type="Gene3D" id="2.130.10.10">
    <property type="entry name" value="YVTN repeat-like/Quinoprotein amine dehydrogenase"/>
    <property type="match status" value="1"/>
</dbReference>
<dbReference type="InterPro" id="IPR039857">
    <property type="entry name" value="Ift122/121"/>
</dbReference>
<evidence type="ECO:0000256" key="1">
    <source>
        <dbReference type="ARBA" id="ARBA00004138"/>
    </source>
</evidence>
<dbReference type="OrthoDB" id="1906554at2759"/>
<keyword evidence="3" id="KW-0853">WD repeat</keyword>
<protein>
    <recommendedName>
        <fullName evidence="2">Intraflagellar transport protein 122 homolog</fullName>
    </recommendedName>
</protein>
<evidence type="ECO:0000256" key="4">
    <source>
        <dbReference type="ARBA" id="ARBA00022737"/>
    </source>
</evidence>
<dbReference type="Proteomes" id="UP000035740">
    <property type="component" value="Unassembled WGS sequence"/>
</dbReference>
<keyword evidence="4" id="KW-0677">Repeat</keyword>
<reference evidence="8 9" key="1">
    <citation type="journal article" date="2014" name="Nature">
        <title>The genome of the recently domesticated crop plant sugar beet (Beta vulgaris).</title>
        <authorList>
            <person name="Dohm J.C."/>
            <person name="Minoche A.E."/>
            <person name="Holtgrawe D."/>
            <person name="Capella-Gutierrez S."/>
            <person name="Zakrzewski F."/>
            <person name="Tafer H."/>
            <person name="Rupp O."/>
            <person name="Sorensen T.R."/>
            <person name="Stracke R."/>
            <person name="Reinhardt R."/>
            <person name="Goesmann A."/>
            <person name="Kraft T."/>
            <person name="Schulz B."/>
            <person name="Stadler P.F."/>
            <person name="Schmidt T."/>
            <person name="Gabaldon T."/>
            <person name="Lehrach H."/>
            <person name="Weisshaar B."/>
            <person name="Himmelbauer H."/>
        </authorList>
    </citation>
    <scope>NUCLEOTIDE SEQUENCE [LARGE SCALE GENOMIC DNA]</scope>
    <source>
        <tissue evidence="8">Taproot</tissue>
    </source>
</reference>
<evidence type="ECO:0000256" key="2">
    <source>
        <dbReference type="ARBA" id="ARBA00019442"/>
    </source>
</evidence>
<evidence type="ECO:0000256" key="6">
    <source>
        <dbReference type="ARBA" id="ARBA00023273"/>
    </source>
</evidence>
<accession>A0A0J8B030</accession>
<keyword evidence="9" id="KW-1185">Reference proteome</keyword>
<dbReference type="InterPro" id="IPR036322">
    <property type="entry name" value="WD40_repeat_dom_sf"/>
</dbReference>
<evidence type="ECO:0000256" key="5">
    <source>
        <dbReference type="ARBA" id="ARBA00023069"/>
    </source>
</evidence>
<evidence type="ECO:0000313" key="8">
    <source>
        <dbReference type="EMBL" id="KMS94331.1"/>
    </source>
</evidence>
<keyword evidence="6" id="KW-0966">Cell projection</keyword>
<evidence type="ECO:0000313" key="9">
    <source>
        <dbReference type="Proteomes" id="UP000035740"/>
    </source>
</evidence>
<feature type="non-terminal residue" evidence="8">
    <location>
        <position position="1"/>
    </location>
</feature>
<dbReference type="PANTHER" id="PTHR12764:SF4">
    <property type="entry name" value="INTRAFLAGELLAR TRANSPORT PROTEIN 122 HOMOLOG"/>
    <property type="match status" value="1"/>
</dbReference>
<dbReference type="InterPro" id="IPR001680">
    <property type="entry name" value="WD40_rpt"/>
</dbReference>
<sequence>SERYLTDIPYKHISKSQYTAVHKYKVSSKIVSASWTPDGNYLALGQYDGHVSIRDRQGNEKSVIERHEPIWCLQWSPSNSEGQSTLAVGCWDQTLSFYQINGQQLWKDRHIGQDTGRTGPLVEVTFNYRV</sequence>
<dbReference type="GO" id="GO:0030991">
    <property type="term" value="C:intraciliary transport particle A"/>
    <property type="evidence" value="ECO:0007669"/>
    <property type="project" value="TreeGrafter"/>
</dbReference>
<dbReference type="SUPFAM" id="SSF50978">
    <property type="entry name" value="WD40 repeat-like"/>
    <property type="match status" value="1"/>
</dbReference>
<dbReference type="Pfam" id="PF23381">
    <property type="entry name" value="Beta-prop_IFT122_1st"/>
    <property type="match status" value="1"/>
</dbReference>
<dbReference type="Gramene" id="KMS94331">
    <property type="protein sequence ID" value="KMS94331"/>
    <property type="gene ID" value="BVRB_022480"/>
</dbReference>
<feature type="domain" description="IFT122 first beta-propeller" evidence="7">
    <location>
        <begin position="18"/>
        <end position="79"/>
    </location>
</feature>
<comment type="subcellular location">
    <subcellularLocation>
        <location evidence="1">Cell projection</location>
        <location evidence="1">Cilium</location>
    </subcellularLocation>
</comment>
<evidence type="ECO:0000256" key="3">
    <source>
        <dbReference type="ARBA" id="ARBA00022574"/>
    </source>
</evidence>
<keyword evidence="5" id="KW-0969">Cilium</keyword>
<gene>
    <name evidence="8" type="ORF">BVRB_022480</name>
</gene>
<proteinExistence type="predicted"/>
<dbReference type="InterPro" id="IPR056153">
    <property type="entry name" value="Beta-prop_IFT122_1st"/>
</dbReference>
<dbReference type="PANTHER" id="PTHR12764">
    <property type="entry name" value="WD REPEAT DOMAIN-RELATED"/>
    <property type="match status" value="1"/>
</dbReference>